<dbReference type="EMBL" id="KN835448">
    <property type="protein sequence ID" value="KIK37464.1"/>
    <property type="molecule type" value="Genomic_DNA"/>
</dbReference>
<reference evidence="2" key="2">
    <citation type="submission" date="2015-01" db="EMBL/GenBank/DDBJ databases">
        <title>Evolutionary Origins and Diversification of the Mycorrhizal Mutualists.</title>
        <authorList>
            <consortium name="DOE Joint Genome Institute"/>
            <consortium name="Mycorrhizal Genomics Consortium"/>
            <person name="Kohler A."/>
            <person name="Kuo A."/>
            <person name="Nagy L.G."/>
            <person name="Floudas D."/>
            <person name="Copeland A."/>
            <person name="Barry K.W."/>
            <person name="Cichocki N."/>
            <person name="Veneault-Fourrey C."/>
            <person name="LaButti K."/>
            <person name="Lindquist E.A."/>
            <person name="Lipzen A."/>
            <person name="Lundell T."/>
            <person name="Morin E."/>
            <person name="Murat C."/>
            <person name="Riley R."/>
            <person name="Ohm R."/>
            <person name="Sun H."/>
            <person name="Tunlid A."/>
            <person name="Henrissat B."/>
            <person name="Grigoriev I.V."/>
            <person name="Hibbett D.S."/>
            <person name="Martin F."/>
        </authorList>
    </citation>
    <scope>NUCLEOTIDE SEQUENCE [LARGE SCALE GENOMIC DNA]</scope>
    <source>
        <strain evidence="2">UH-Slu-Lm8-n1</strain>
    </source>
</reference>
<reference evidence="1 2" key="1">
    <citation type="submission" date="2014-04" db="EMBL/GenBank/DDBJ databases">
        <authorList>
            <consortium name="DOE Joint Genome Institute"/>
            <person name="Kuo A."/>
            <person name="Ruytinx J."/>
            <person name="Rineau F."/>
            <person name="Colpaert J."/>
            <person name="Kohler A."/>
            <person name="Nagy L.G."/>
            <person name="Floudas D."/>
            <person name="Copeland A."/>
            <person name="Barry K.W."/>
            <person name="Cichocki N."/>
            <person name="Veneault-Fourrey C."/>
            <person name="LaButti K."/>
            <person name="Lindquist E.A."/>
            <person name="Lipzen A."/>
            <person name="Lundell T."/>
            <person name="Morin E."/>
            <person name="Murat C."/>
            <person name="Sun H."/>
            <person name="Tunlid A."/>
            <person name="Henrissat B."/>
            <person name="Grigoriev I.V."/>
            <person name="Hibbett D.S."/>
            <person name="Martin F."/>
            <person name="Nordberg H.P."/>
            <person name="Cantor M.N."/>
            <person name="Hua S.X."/>
        </authorList>
    </citation>
    <scope>NUCLEOTIDE SEQUENCE [LARGE SCALE GENOMIC DNA]</scope>
    <source>
        <strain evidence="1 2">UH-Slu-Lm8-n1</strain>
    </source>
</reference>
<accession>A0A0D0AH75</accession>
<evidence type="ECO:0008006" key="3">
    <source>
        <dbReference type="Google" id="ProtNLM"/>
    </source>
</evidence>
<evidence type="ECO:0000313" key="2">
    <source>
        <dbReference type="Proteomes" id="UP000054485"/>
    </source>
</evidence>
<dbReference type="AlphaFoldDB" id="A0A0D0AH75"/>
<proteinExistence type="predicted"/>
<dbReference type="OrthoDB" id="2650954at2759"/>
<feature type="non-terminal residue" evidence="1">
    <location>
        <position position="114"/>
    </location>
</feature>
<dbReference type="InParanoid" id="A0A0D0AH75"/>
<evidence type="ECO:0000313" key="1">
    <source>
        <dbReference type="EMBL" id="KIK37464.1"/>
    </source>
</evidence>
<organism evidence="1 2">
    <name type="scientific">Suillus luteus UH-Slu-Lm8-n1</name>
    <dbReference type="NCBI Taxonomy" id="930992"/>
    <lineage>
        <taxon>Eukaryota</taxon>
        <taxon>Fungi</taxon>
        <taxon>Dikarya</taxon>
        <taxon>Basidiomycota</taxon>
        <taxon>Agaricomycotina</taxon>
        <taxon>Agaricomycetes</taxon>
        <taxon>Agaricomycetidae</taxon>
        <taxon>Boletales</taxon>
        <taxon>Suillineae</taxon>
        <taxon>Suillaceae</taxon>
        <taxon>Suillus</taxon>
    </lineage>
</organism>
<gene>
    <name evidence="1" type="ORF">CY34DRAFT_46563</name>
</gene>
<keyword evidence="2" id="KW-1185">Reference proteome</keyword>
<dbReference type="Proteomes" id="UP000054485">
    <property type="component" value="Unassembled WGS sequence"/>
</dbReference>
<name>A0A0D0AH75_9AGAM</name>
<sequence>ILKRSFIKLTSSFSKRLTGLILGLHTHHIPLNQHLFRITKADAPDCPHCPQIEETVHHYLFECPQYQHERHVIACALGRKSTSLSCLLADPDAIPHLARYVNATHRLKTTLGEL</sequence>
<dbReference type="HOGENOM" id="CLU_146165_0_0_1"/>
<dbReference type="STRING" id="930992.A0A0D0AH75"/>
<feature type="non-terminal residue" evidence="1">
    <location>
        <position position="1"/>
    </location>
</feature>
<protein>
    <recommendedName>
        <fullName evidence="3">Reverse transcriptase zinc-binding domain-containing protein</fullName>
    </recommendedName>
</protein>